<sequence>MMITTTTTTSFYSVFRYTYIRQLIFNHIGDISKDSYDDAGSQRLSLKGRDIIKLPHLGMISIYAMPWHFISHYLSKDDSSNSSERDQKTNKRRKRVISQYCHHPNATLDTLEHLLEWSQDDFDWVYLTENIIDIRNQEILEYLINRCQADGDKDGFLITAMMVACTYGYLSSIKLIKKNIVKTYYEAIVIASSNGFIDIVKYLHENRTEGGGIKDAMFLHEYRQEGCTVNAMDLAAQNNHLDIVKFLHEHRIEGATPDALDWASEEGHIEVVKFLSEHRSEGASTSAMNGAARNGHIEIVKYLHFNRSEGCTRSAIQSVCEKGLLEIASFLINVRNEKCDEELLLTASIRGHYDIVKYTYIRHLIFNHVGDISNLLYPNDKSSKDGSGGRQQRSLKGRDIIKLPLLGMISIYAMPWYFVCHYLPKDDCSSSSSSNEGYKKLLPERRKRVITRYCCHRNATLDTLNHLLEWSRDDIDWVYLIRNSNQITSQEILEYLIKRCQADGDKDDIFIIGAMKVACLYGYLSSVKLMQSAVKSNPKAIVFASSNGFIDIVKYLHENGAEGCSTKAIDEAARNGNLEIVKFLHFNRTEGATTNAMDWAAKKGYLEIVQFLHEHRQEGCTKDSMDLAAQKGFIHIVKYLHFNRSEGATTDAMDWAAENGHLDIVKFLHEHRQEGCSDSAMDWAAGEGHFEVVKYLSEHRTEGATTDAMNWASEEGHIEIVKYLNEHRSEGATTDALDGAAGNGHIEVVKYLQEHRTEGATTSAMNWAAENGHIETVQFLHFNRTEGATTDAMDRAARNGHIEIVQFLHQHRSEGATANAMDWAAENGHIEVVKYLNEHRSEGATTGAMDGAARNGHIEIVKHLIFNHVGDISNRLYPKEDKNDDDDEDEDKDSTAKQPQRRSLKGRDIINLPRLKMISKYAMSWEFVCHYLPKDDSSKDDDQKLLLPERKSRVISQYCCHRNATLDTLEQLLKWFHNDVNWAYLKGYNSKNHQIRNQEILGYLIKRCQVDED</sequence>
<dbReference type="SUPFAM" id="SSF48403">
    <property type="entry name" value="Ankyrin repeat"/>
    <property type="match status" value="2"/>
</dbReference>
<reference evidence="3" key="1">
    <citation type="journal article" date="2011" name="Genome Res.">
        <title>Phylogeny-wide analysis of social amoeba genomes highlights ancient origins for complex intercellular communication.</title>
        <authorList>
            <person name="Heidel A.J."/>
            <person name="Lawal H.M."/>
            <person name="Felder M."/>
            <person name="Schilde C."/>
            <person name="Helps N.R."/>
            <person name="Tunggal B."/>
            <person name="Rivero F."/>
            <person name="John U."/>
            <person name="Schleicher M."/>
            <person name="Eichinger L."/>
            <person name="Platzer M."/>
            <person name="Noegel A.A."/>
            <person name="Schaap P."/>
            <person name="Gloeckner G."/>
        </authorList>
    </citation>
    <scope>NUCLEOTIDE SEQUENCE [LARGE SCALE GENOMIC DNA]</scope>
    <source>
        <strain evidence="3">SH3</strain>
    </source>
</reference>
<dbReference type="Proteomes" id="UP000007797">
    <property type="component" value="Unassembled WGS sequence"/>
</dbReference>
<evidence type="ECO:0000313" key="2">
    <source>
        <dbReference type="EMBL" id="EGG22317.1"/>
    </source>
</evidence>
<dbReference type="InterPro" id="IPR036770">
    <property type="entry name" value="Ankyrin_rpt-contain_sf"/>
</dbReference>
<evidence type="ECO:0008006" key="4">
    <source>
        <dbReference type="Google" id="ProtNLM"/>
    </source>
</evidence>
<dbReference type="PANTHER" id="PTHR46586:SF3">
    <property type="entry name" value="ANKYRIN REPEAT-CONTAINING PROTEIN"/>
    <property type="match status" value="1"/>
</dbReference>
<evidence type="ECO:0000313" key="3">
    <source>
        <dbReference type="Proteomes" id="UP000007797"/>
    </source>
</evidence>
<evidence type="ECO:0000256" key="1">
    <source>
        <dbReference type="SAM" id="MobiDB-lite"/>
    </source>
</evidence>
<keyword evidence="3" id="KW-1185">Reference proteome</keyword>
<dbReference type="OMA" id="QVERNAC"/>
<accession>F4PPK4</accession>
<dbReference type="KEGG" id="dfa:DFA_04435"/>
<dbReference type="EMBL" id="GL883009">
    <property type="protein sequence ID" value="EGG22317.1"/>
    <property type="molecule type" value="Genomic_DNA"/>
</dbReference>
<dbReference type="PANTHER" id="PTHR46586">
    <property type="entry name" value="ANKYRIN REPEAT-CONTAINING PROTEIN"/>
    <property type="match status" value="1"/>
</dbReference>
<feature type="compositionally biased region" description="Acidic residues" evidence="1">
    <location>
        <begin position="883"/>
        <end position="892"/>
    </location>
</feature>
<dbReference type="SMART" id="SM00248">
    <property type="entry name" value="ANK"/>
    <property type="match status" value="9"/>
</dbReference>
<dbReference type="GeneID" id="14874264"/>
<organism evidence="2 3">
    <name type="scientific">Cavenderia fasciculata</name>
    <name type="common">Slime mold</name>
    <name type="synonym">Dictyostelium fasciculatum</name>
    <dbReference type="NCBI Taxonomy" id="261658"/>
    <lineage>
        <taxon>Eukaryota</taxon>
        <taxon>Amoebozoa</taxon>
        <taxon>Evosea</taxon>
        <taxon>Eumycetozoa</taxon>
        <taxon>Dictyostelia</taxon>
        <taxon>Acytosteliales</taxon>
        <taxon>Cavenderiaceae</taxon>
        <taxon>Cavenderia</taxon>
    </lineage>
</organism>
<dbReference type="InterPro" id="IPR002110">
    <property type="entry name" value="Ankyrin_rpt"/>
</dbReference>
<dbReference type="Pfam" id="PF12796">
    <property type="entry name" value="Ank_2"/>
    <property type="match status" value="5"/>
</dbReference>
<protein>
    <recommendedName>
        <fullName evidence="4">Ankyrin repeat-containing protein</fullName>
    </recommendedName>
</protein>
<dbReference type="OrthoDB" id="6781668at2759"/>
<proteinExistence type="predicted"/>
<name>F4PPK4_CACFS</name>
<dbReference type="RefSeq" id="XP_004360168.1">
    <property type="nucleotide sequence ID" value="XM_004360111.1"/>
</dbReference>
<gene>
    <name evidence="2" type="ORF">DFA_04435</name>
</gene>
<feature type="region of interest" description="Disordered" evidence="1">
    <location>
        <begin position="876"/>
        <end position="905"/>
    </location>
</feature>
<dbReference type="Gene3D" id="1.25.40.20">
    <property type="entry name" value="Ankyrin repeat-containing domain"/>
    <property type="match status" value="4"/>
</dbReference>
<dbReference type="AlphaFoldDB" id="F4PPK4"/>
<dbReference type="InterPro" id="IPR052050">
    <property type="entry name" value="SecEffector_AnkRepeat"/>
</dbReference>